<comment type="caution">
    <text evidence="1">The sequence shown here is derived from an EMBL/GenBank/DDBJ whole genome shotgun (WGS) entry which is preliminary data.</text>
</comment>
<proteinExistence type="predicted"/>
<accession>A0A0D6PC00</accession>
<keyword evidence="2" id="KW-1185">Reference proteome</keyword>
<name>A0A0D6PC00_9PROT</name>
<protein>
    <submittedName>
        <fullName evidence="1">Uncharacterized protein</fullName>
    </submittedName>
</protein>
<sequence length="69" mass="7123">MGRCISCGCPNIAKSIGTIKTNVMGAARVMSAAITIKRGRIGLTVNHAKPQAKAAITISVAKTSKENPD</sequence>
<reference evidence="1 2" key="1">
    <citation type="submission" date="2012-11" db="EMBL/GenBank/DDBJ databases">
        <title>Whole genome sequence of Acidocella aminolytica 101 = DSM 11237.</title>
        <authorList>
            <person name="Azuma Y."/>
            <person name="Higashiura N."/>
            <person name="Hirakawa H."/>
            <person name="Matsushita K."/>
        </authorList>
    </citation>
    <scope>NUCLEOTIDE SEQUENCE [LARGE SCALE GENOMIC DNA]</scope>
    <source>
        <strain evidence="2">101 / DSM 11237</strain>
    </source>
</reference>
<evidence type="ECO:0000313" key="2">
    <source>
        <dbReference type="Proteomes" id="UP000032668"/>
    </source>
</evidence>
<dbReference type="AlphaFoldDB" id="A0A0D6PC00"/>
<gene>
    <name evidence="1" type="ORF">Aam_020_049</name>
</gene>
<evidence type="ECO:0000313" key="1">
    <source>
        <dbReference type="EMBL" id="GAN79285.1"/>
    </source>
</evidence>
<organism evidence="1 2">
    <name type="scientific">Acidocella aminolytica 101 = DSM 11237</name>
    <dbReference type="NCBI Taxonomy" id="1120923"/>
    <lineage>
        <taxon>Bacteria</taxon>
        <taxon>Pseudomonadati</taxon>
        <taxon>Pseudomonadota</taxon>
        <taxon>Alphaproteobacteria</taxon>
        <taxon>Acetobacterales</taxon>
        <taxon>Acidocellaceae</taxon>
        <taxon>Acidocella</taxon>
    </lineage>
</organism>
<dbReference type="EMBL" id="BANC01000020">
    <property type="protein sequence ID" value="GAN79285.1"/>
    <property type="molecule type" value="Genomic_DNA"/>
</dbReference>
<dbReference type="Proteomes" id="UP000032668">
    <property type="component" value="Unassembled WGS sequence"/>
</dbReference>